<organism evidence="1 2">
    <name type="scientific">Arctium lappa</name>
    <name type="common">Greater burdock</name>
    <name type="synonym">Lappa major</name>
    <dbReference type="NCBI Taxonomy" id="4217"/>
    <lineage>
        <taxon>Eukaryota</taxon>
        <taxon>Viridiplantae</taxon>
        <taxon>Streptophyta</taxon>
        <taxon>Embryophyta</taxon>
        <taxon>Tracheophyta</taxon>
        <taxon>Spermatophyta</taxon>
        <taxon>Magnoliopsida</taxon>
        <taxon>eudicotyledons</taxon>
        <taxon>Gunneridae</taxon>
        <taxon>Pentapetalae</taxon>
        <taxon>asterids</taxon>
        <taxon>campanulids</taxon>
        <taxon>Asterales</taxon>
        <taxon>Asteraceae</taxon>
        <taxon>Carduoideae</taxon>
        <taxon>Cardueae</taxon>
        <taxon>Arctiinae</taxon>
        <taxon>Arctium</taxon>
    </lineage>
</organism>
<dbReference type="Proteomes" id="UP001055879">
    <property type="component" value="Linkage Group LG18"/>
</dbReference>
<name>A0ACB8XGM0_ARCLA</name>
<sequence>MDGAVEKLPPNLKFYHAPHPLSQNLLDRYILDYLKRRGFDTAAAIFAVEARVGDGPPGFGCVRFLDILFFFTSSQEDDSLSRLIPRGVPLTHFLDEFPQESESSSKPESSLPEKQGTSNVPVKVFRRDSRQHKTMGQLRLRPKSNKGGDVANKDDTSIEKDELISEYHPSQDKNVFKGRIKTFKEVETFFTSNEEVLCCHFSSDGKLLATAGNDKMVSVWNVESLCHLGNTPQLSNMITDVRFMPHSTVFATSSFDTTVRLWDAADVSKLLVELHGHVDQVISLDFNRHEPEIICSCDCNGEIRLWDINELACISIYKVDGGVRQVRFQFRDLLAVALGNMILLVDVEINKKECLKGHTREIRSICWDQSGSYLASVSEDSARVWSTNSCWKCDYELYSTDSMFQSCTFHPVHSLLLVIGCYQIIELWDCVKGSKTRSIKIHGGIISALTDSQEDGLIASTSNDGHIRLWR</sequence>
<reference evidence="2" key="1">
    <citation type="journal article" date="2022" name="Mol. Ecol. Resour.">
        <title>The genomes of chicory, endive, great burdock and yacon provide insights into Asteraceae palaeo-polyploidization history and plant inulin production.</title>
        <authorList>
            <person name="Fan W."/>
            <person name="Wang S."/>
            <person name="Wang H."/>
            <person name="Wang A."/>
            <person name="Jiang F."/>
            <person name="Liu H."/>
            <person name="Zhao H."/>
            <person name="Xu D."/>
            <person name="Zhang Y."/>
        </authorList>
    </citation>
    <scope>NUCLEOTIDE SEQUENCE [LARGE SCALE GENOMIC DNA]</scope>
    <source>
        <strain evidence="2">cv. Niubang</strain>
    </source>
</reference>
<gene>
    <name evidence="1" type="ORF">L6452_44593</name>
</gene>
<accession>A0ACB8XGM0</accession>
<evidence type="ECO:0000313" key="1">
    <source>
        <dbReference type="EMBL" id="KAI3665958.1"/>
    </source>
</evidence>
<proteinExistence type="predicted"/>
<dbReference type="EMBL" id="CM042064">
    <property type="protein sequence ID" value="KAI3665958.1"/>
    <property type="molecule type" value="Genomic_DNA"/>
</dbReference>
<reference evidence="1 2" key="2">
    <citation type="journal article" date="2022" name="Mol. Ecol. Resour.">
        <title>The genomes of chicory, endive, great burdock and yacon provide insights into Asteraceae paleo-polyploidization history and plant inulin production.</title>
        <authorList>
            <person name="Fan W."/>
            <person name="Wang S."/>
            <person name="Wang H."/>
            <person name="Wang A."/>
            <person name="Jiang F."/>
            <person name="Liu H."/>
            <person name="Zhao H."/>
            <person name="Xu D."/>
            <person name="Zhang Y."/>
        </authorList>
    </citation>
    <scope>NUCLEOTIDE SEQUENCE [LARGE SCALE GENOMIC DNA]</scope>
    <source>
        <strain evidence="2">cv. Niubang</strain>
    </source>
</reference>
<protein>
    <submittedName>
        <fullName evidence="1">Uncharacterized protein</fullName>
    </submittedName>
</protein>
<evidence type="ECO:0000313" key="2">
    <source>
        <dbReference type="Proteomes" id="UP001055879"/>
    </source>
</evidence>
<comment type="caution">
    <text evidence="1">The sequence shown here is derived from an EMBL/GenBank/DDBJ whole genome shotgun (WGS) entry which is preliminary data.</text>
</comment>
<keyword evidence="2" id="KW-1185">Reference proteome</keyword>